<dbReference type="EMBL" id="MU006218">
    <property type="protein sequence ID" value="KAF2831205.1"/>
    <property type="molecule type" value="Genomic_DNA"/>
</dbReference>
<accession>A0A6A7AF43</accession>
<dbReference type="PANTHER" id="PTHR38790:SF4">
    <property type="entry name" value="2EXR DOMAIN-CONTAINING PROTEIN"/>
    <property type="match status" value="1"/>
</dbReference>
<dbReference type="OrthoDB" id="5413827at2759"/>
<evidence type="ECO:0000313" key="2">
    <source>
        <dbReference type="Proteomes" id="UP000799424"/>
    </source>
</evidence>
<feature type="non-terminal residue" evidence="1">
    <location>
        <position position="1"/>
    </location>
</feature>
<proteinExistence type="predicted"/>
<keyword evidence="2" id="KW-1185">Reference proteome</keyword>
<organism evidence="1 2">
    <name type="scientific">Ophiobolus disseminans</name>
    <dbReference type="NCBI Taxonomy" id="1469910"/>
    <lineage>
        <taxon>Eukaryota</taxon>
        <taxon>Fungi</taxon>
        <taxon>Dikarya</taxon>
        <taxon>Ascomycota</taxon>
        <taxon>Pezizomycotina</taxon>
        <taxon>Dothideomycetes</taxon>
        <taxon>Pleosporomycetidae</taxon>
        <taxon>Pleosporales</taxon>
        <taxon>Pleosporineae</taxon>
        <taxon>Phaeosphaeriaceae</taxon>
        <taxon>Ophiobolus</taxon>
    </lineage>
</organism>
<feature type="non-terminal residue" evidence="1">
    <location>
        <position position="119"/>
    </location>
</feature>
<evidence type="ECO:0000313" key="1">
    <source>
        <dbReference type="EMBL" id="KAF2831205.1"/>
    </source>
</evidence>
<dbReference type="AlphaFoldDB" id="A0A6A7AF43"/>
<sequence>ASRSPSSTERNDHDSPLLRLPGELRNRVYEFVLHQNPRRYLRSFQTSSMWHQGPNLRNLSILSVCKKTHHDTALLPFALNTFRCDALHVFEGMLSTMTMTQRQAITSLHLMFRFYDVFR</sequence>
<name>A0A6A7AF43_9PLEO</name>
<protein>
    <submittedName>
        <fullName evidence="1">Uncharacterized protein</fullName>
    </submittedName>
</protein>
<gene>
    <name evidence="1" type="ORF">CC86DRAFT_269165</name>
</gene>
<reference evidence="1" key="1">
    <citation type="journal article" date="2020" name="Stud. Mycol.">
        <title>101 Dothideomycetes genomes: a test case for predicting lifestyles and emergence of pathogens.</title>
        <authorList>
            <person name="Haridas S."/>
            <person name="Albert R."/>
            <person name="Binder M."/>
            <person name="Bloem J."/>
            <person name="Labutti K."/>
            <person name="Salamov A."/>
            <person name="Andreopoulos B."/>
            <person name="Baker S."/>
            <person name="Barry K."/>
            <person name="Bills G."/>
            <person name="Bluhm B."/>
            <person name="Cannon C."/>
            <person name="Castanera R."/>
            <person name="Culley D."/>
            <person name="Daum C."/>
            <person name="Ezra D."/>
            <person name="Gonzalez J."/>
            <person name="Henrissat B."/>
            <person name="Kuo A."/>
            <person name="Liang C."/>
            <person name="Lipzen A."/>
            <person name="Lutzoni F."/>
            <person name="Magnuson J."/>
            <person name="Mondo S."/>
            <person name="Nolan M."/>
            <person name="Ohm R."/>
            <person name="Pangilinan J."/>
            <person name="Park H.-J."/>
            <person name="Ramirez L."/>
            <person name="Alfaro M."/>
            <person name="Sun H."/>
            <person name="Tritt A."/>
            <person name="Yoshinaga Y."/>
            <person name="Zwiers L.-H."/>
            <person name="Turgeon B."/>
            <person name="Goodwin S."/>
            <person name="Spatafora J."/>
            <person name="Crous P."/>
            <person name="Grigoriev I."/>
        </authorList>
    </citation>
    <scope>NUCLEOTIDE SEQUENCE</scope>
    <source>
        <strain evidence="1">CBS 113818</strain>
    </source>
</reference>
<dbReference type="Proteomes" id="UP000799424">
    <property type="component" value="Unassembled WGS sequence"/>
</dbReference>
<dbReference type="PANTHER" id="PTHR38790">
    <property type="entry name" value="2EXR DOMAIN-CONTAINING PROTEIN-RELATED"/>
    <property type="match status" value="1"/>
</dbReference>